<feature type="domain" description="FAD/NAD(P)-binding" evidence="4">
    <location>
        <begin position="9"/>
        <end position="295"/>
    </location>
</feature>
<dbReference type="KEGG" id="tpe:Tpen_0040"/>
<dbReference type="InterPro" id="IPR050097">
    <property type="entry name" value="Ferredoxin-NADP_redctase_2"/>
</dbReference>
<name>A1RW70_THEPD</name>
<dbReference type="EMBL" id="CP000505">
    <property type="protein sequence ID" value="ABL77450.1"/>
    <property type="molecule type" value="Genomic_DNA"/>
</dbReference>
<dbReference type="EnsemblBacteria" id="ABL77450">
    <property type="protein sequence ID" value="ABL77450"/>
    <property type="gene ID" value="Tpen_0040"/>
</dbReference>
<keyword evidence="2" id="KW-0560">Oxidoreductase</keyword>
<dbReference type="AlphaFoldDB" id="A1RW70"/>
<keyword evidence="6" id="KW-1185">Reference proteome</keyword>
<dbReference type="SUPFAM" id="SSF51905">
    <property type="entry name" value="FAD/NAD(P)-binding domain"/>
    <property type="match status" value="1"/>
</dbReference>
<accession>A1RW70</accession>
<dbReference type="HOGENOM" id="CLU_031864_5_3_2"/>
<evidence type="ECO:0000313" key="6">
    <source>
        <dbReference type="Proteomes" id="UP000000641"/>
    </source>
</evidence>
<keyword evidence="3" id="KW-0812">Transmembrane</keyword>
<evidence type="ECO:0000256" key="1">
    <source>
        <dbReference type="ARBA" id="ARBA00022630"/>
    </source>
</evidence>
<proteinExistence type="predicted"/>
<reference evidence="6" key="1">
    <citation type="journal article" date="2008" name="J. Bacteriol.">
        <title>Genome sequence of Thermofilum pendens reveals an exceptional loss of biosynthetic pathways without genome reduction.</title>
        <authorList>
            <person name="Anderson I."/>
            <person name="Rodriguez J."/>
            <person name="Susanti D."/>
            <person name="Porat I."/>
            <person name="Reich C."/>
            <person name="Ulrich L.E."/>
            <person name="Elkins J.G."/>
            <person name="Mavromatis K."/>
            <person name="Lykidis A."/>
            <person name="Kim E."/>
            <person name="Thompson L.S."/>
            <person name="Nolan M."/>
            <person name="Land M."/>
            <person name="Copeland A."/>
            <person name="Lapidus A."/>
            <person name="Lucas S."/>
            <person name="Detter C."/>
            <person name="Zhulin I.B."/>
            <person name="Olsen G.J."/>
            <person name="Whitman W."/>
            <person name="Mukhopadhyay B."/>
            <person name="Bristow J."/>
            <person name="Kyrpides N."/>
        </authorList>
    </citation>
    <scope>NUCLEOTIDE SEQUENCE [LARGE SCALE GENOMIC DNA]</scope>
    <source>
        <strain evidence="6">DSM 2475 / Hrk 5</strain>
    </source>
</reference>
<evidence type="ECO:0000313" key="5">
    <source>
        <dbReference type="EMBL" id="ABL77450.1"/>
    </source>
</evidence>
<dbReference type="RefSeq" id="WP_011751715.1">
    <property type="nucleotide sequence ID" value="NC_008698.1"/>
</dbReference>
<dbReference type="eggNOG" id="arCOG01296">
    <property type="taxonomic scope" value="Archaea"/>
</dbReference>
<evidence type="ECO:0000259" key="4">
    <source>
        <dbReference type="Pfam" id="PF07992"/>
    </source>
</evidence>
<evidence type="ECO:0000256" key="3">
    <source>
        <dbReference type="SAM" id="Phobius"/>
    </source>
</evidence>
<gene>
    <name evidence="5" type="ordered locus">Tpen_0040</name>
</gene>
<dbReference type="InterPro" id="IPR036188">
    <property type="entry name" value="FAD/NAD-bd_sf"/>
</dbReference>
<dbReference type="GeneID" id="4601187"/>
<dbReference type="PRINTS" id="PR00469">
    <property type="entry name" value="PNDRDTASEII"/>
</dbReference>
<keyword evidence="3" id="KW-1133">Transmembrane helix</keyword>
<dbReference type="Proteomes" id="UP000000641">
    <property type="component" value="Chromosome"/>
</dbReference>
<keyword evidence="3" id="KW-0472">Membrane</keyword>
<dbReference type="PRINTS" id="PR00368">
    <property type="entry name" value="FADPNR"/>
</dbReference>
<organism evidence="5 6">
    <name type="scientific">Thermofilum pendens (strain DSM 2475 / Hrk 5)</name>
    <dbReference type="NCBI Taxonomy" id="368408"/>
    <lineage>
        <taxon>Archaea</taxon>
        <taxon>Thermoproteota</taxon>
        <taxon>Thermoprotei</taxon>
        <taxon>Thermofilales</taxon>
        <taxon>Thermofilaceae</taxon>
        <taxon>Thermofilum</taxon>
    </lineage>
</organism>
<dbReference type="STRING" id="368408.Tpen_0040"/>
<feature type="transmembrane region" description="Helical" evidence="3">
    <location>
        <begin position="288"/>
        <end position="306"/>
    </location>
</feature>
<dbReference type="Pfam" id="PF07992">
    <property type="entry name" value="Pyr_redox_2"/>
    <property type="match status" value="1"/>
</dbReference>
<dbReference type="Gene3D" id="3.50.50.60">
    <property type="entry name" value="FAD/NAD(P)-binding domain"/>
    <property type="match status" value="2"/>
</dbReference>
<evidence type="ECO:0000256" key="2">
    <source>
        <dbReference type="ARBA" id="ARBA00023002"/>
    </source>
</evidence>
<dbReference type="InterPro" id="IPR023753">
    <property type="entry name" value="FAD/NAD-binding_dom"/>
</dbReference>
<keyword evidence="1" id="KW-0285">Flavoprotein</keyword>
<dbReference type="PANTHER" id="PTHR48105">
    <property type="entry name" value="THIOREDOXIN REDUCTASE 1-RELATED-RELATED"/>
    <property type="match status" value="1"/>
</dbReference>
<protein>
    <submittedName>
        <fullName evidence="5">Glucose-inhibited division protein A</fullName>
    </submittedName>
</protein>
<sequence>MAGTHMKKYDVVIVGAGIAGLTAALYAARQKLSTLVVSADLGGQLLLTTEIQNFPGFMSIGGLELIRRVEEQAKTYGAEIVFDEVVGVEEREGVFVVKTASGAEYASDALILAFGKSPREMGVPGEREFKGRGVSYCVICDAPLYRGRRVALVGWGAHNYENIILLRDYASKVYWVFPGEKPIEEDELLREALSKGNVELVPFSEPAEVKGDKRVQALVVRDKRTSELRTLEVDGVFVEIGYVTKTGFLRGFVELNEKGEIVVDKACRTSRPGVFAAGDVTEMPHKQAVIAAAMGACAALSAYAYVMEKRGRKVVSTADWRHVEIPGKKKEGGGLAIKLR</sequence>
<dbReference type="GO" id="GO:0016491">
    <property type="term" value="F:oxidoreductase activity"/>
    <property type="evidence" value="ECO:0007669"/>
    <property type="project" value="UniProtKB-KW"/>
</dbReference>